<reference evidence="5" key="1">
    <citation type="submission" date="2018-11" db="EMBL/GenBank/DDBJ databases">
        <title>Proposal to divide the Flavobacteriaceae and reorganize its genera based on Amino Acid Identity values calculated from whole genome sequences.</title>
        <authorList>
            <person name="Nicholson A.C."/>
            <person name="Gulvik C.A."/>
            <person name="Whitney A.M."/>
            <person name="Humrighouse B.W."/>
            <person name="Bell M."/>
            <person name="Holmes B."/>
            <person name="Steigerwalt A.B."/>
            <person name="Villarma A."/>
            <person name="Sheth M."/>
            <person name="Batra D."/>
            <person name="Pryor J."/>
            <person name="Bernardet J.-F."/>
            <person name="Hugo C."/>
            <person name="Kampfer P."/>
            <person name="Newman J.D."/>
            <person name="McQuiston J.R."/>
        </authorList>
    </citation>
    <scope>NUCLEOTIDE SEQUENCE [LARGE SCALE GENOMIC DNA]</scope>
    <source>
        <strain evidence="5">F5649</strain>
    </source>
</reference>
<dbReference type="OrthoDB" id="32195at2"/>
<dbReference type="SUPFAM" id="SSF53335">
    <property type="entry name" value="S-adenosyl-L-methionine-dependent methyltransferases"/>
    <property type="match status" value="1"/>
</dbReference>
<sequence>MPEDYINSDILEGIIYGRVEPHIYAFSTETIPNYMKVGDTYRPIEKRLNEWRKYYPNLERKYSDVAKADDQTFYRDLSVHYFLESEKKRKRLQTDSIPDIPYYSKEFFENTSIEDIQEAVNDIKSGFSDNNGKYQFYKFDSSRIPLAFVYERVLCFPPRPNQDKTIKKFKIAVDNGRTNLLMYAVMRFGKSFTSLCCATEIDARIVVVVSAKADVKSEWKKTTESHKRFKDYEFLDSDSLLASDTVISDNLAENKKLVIFLTLQDLQGDDIKAKHQELFDNEIDLLIVDETHFGARASEYGKVLQSKTDINRELKGGDETLEELENSLKVFIAKIRLHLSGTPYRILMGSEFTDEDIIAFYQFTDIADDQQKWDEENLNKDDVKEWDNPYYGFPQMIRFAFNPNESSRKKMEDLKNNGITYAFSALFRPKSIRKDTVQNLHKKFEHESEILDLLEVIDGSKNDENLLGFLDYDKIKKGNMCRHIVCVLPFRASCDALENLIIENKERFKNLCGYEIINIAGVENETEFRNTQDVKTKIKACEAENKKTITLTVNRMLTGSTVEEWDTMLYFKDTASPQEYDQAIFRLQNQYIREFVDENNDVIKFNMKPQTLLVDFDPNRMFVMQEQKSQIYNVNTDANGNSKLEKRLSRELEISPIITLNHNKLVEVKAADVLDAVRKYSSERSVLDEATALPVDLSILDNPLLKDEIEKQGEIGSKQGLEIKAVETDGEGDDFDIDESTKGEENFNEQEPSYGSSEETKNDESSIKKKFATYYSKILFFAFLTDSKVMSLQEILDEINENLNNQRLAKNLGLKIEILNVFQAALNPFILSELDYKIQNINTLTNDSTLQPIERAEIAMRKFTRLSESEIVTPEKVTERMINIFPEGAITEGTKLLDIASKQGEFAFACYKKFGKNIAKNFYSIPTSKIAYEFTRKVYELLELDVSHIESEFTSYDLIEEDNEIIKDNQVKINNDDMKFDVVIGNPPYQQMDGGAQASAKPIYHDFVTIIKEIDPNFSTLIMPSRWYAGGRGLDTFRENMLNDKSISVLNDFLNPESLFPGTNIRGGICFILWEKNYDNEKELTTVITHRTNSDPVIAKRLLKTDESETFIRFSEAISIIEKTNQEENLSKFISPLRPFGFRGYFTKDEKFRSTKRGLDDAIICFGKGKKIGYIERNEILVKKEWIDKYKVFTPRANNIATELNDDNLNTFIGEPKTICTESYLVIGAELNLDLNSAANLCKYLTTKFARFLHSLAKSSQDATSKTFRFVPTENFTTESDIDWSLSVNEVDQQLYSKYNLTEEEIEFIEESIKPM</sequence>
<evidence type="ECO:0000259" key="2">
    <source>
        <dbReference type="Pfam" id="PF04851"/>
    </source>
</evidence>
<feature type="domain" description="Helicase/UvrB N-terminal" evidence="2">
    <location>
        <begin position="157"/>
        <end position="344"/>
    </location>
</feature>
<dbReference type="PROSITE" id="PS00092">
    <property type="entry name" value="N6_MTASE"/>
    <property type="match status" value="1"/>
</dbReference>
<keyword evidence="4" id="KW-0540">Nuclease</keyword>
<dbReference type="Proteomes" id="UP000281810">
    <property type="component" value="Chromosome"/>
</dbReference>
<dbReference type="GO" id="GO:0004519">
    <property type="term" value="F:endonuclease activity"/>
    <property type="evidence" value="ECO:0007669"/>
    <property type="project" value="UniProtKB-KW"/>
</dbReference>
<dbReference type="GO" id="GO:0032259">
    <property type="term" value="P:methylation"/>
    <property type="evidence" value="ECO:0007669"/>
    <property type="project" value="InterPro"/>
</dbReference>
<dbReference type="GO" id="GO:0003677">
    <property type="term" value="F:DNA binding"/>
    <property type="evidence" value="ECO:0007669"/>
    <property type="project" value="InterPro"/>
</dbReference>
<name>A0A3G8Y3I1_9FLAO</name>
<evidence type="ECO:0000259" key="3">
    <source>
        <dbReference type="Pfam" id="PF07669"/>
    </source>
</evidence>
<dbReference type="Gene3D" id="3.40.50.150">
    <property type="entry name" value="Vaccinia Virus protein VP39"/>
    <property type="match status" value="1"/>
</dbReference>
<dbReference type="Gene3D" id="3.40.50.300">
    <property type="entry name" value="P-loop containing nucleotide triphosphate hydrolases"/>
    <property type="match status" value="1"/>
</dbReference>
<dbReference type="GO" id="GO:0006304">
    <property type="term" value="P:DNA modification"/>
    <property type="evidence" value="ECO:0007669"/>
    <property type="project" value="InterPro"/>
</dbReference>
<keyword evidence="5" id="KW-1185">Reference proteome</keyword>
<dbReference type="REBASE" id="284219">
    <property type="entry name" value="Csp5649ORF8340P"/>
</dbReference>
<dbReference type="InterPro" id="IPR029063">
    <property type="entry name" value="SAM-dependent_MTases_sf"/>
</dbReference>
<protein>
    <submittedName>
        <fullName evidence="4">Restriction endonuclease</fullName>
    </submittedName>
</protein>
<feature type="region of interest" description="Disordered" evidence="1">
    <location>
        <begin position="730"/>
        <end position="762"/>
    </location>
</feature>
<gene>
    <name evidence="4" type="ORF">EIB74_08345</name>
</gene>
<evidence type="ECO:0000256" key="1">
    <source>
        <dbReference type="SAM" id="MobiDB-lite"/>
    </source>
</evidence>
<organism evidence="4 5">
    <name type="scientific">Epilithonimonas vandammei</name>
    <dbReference type="NCBI Taxonomy" id="2487072"/>
    <lineage>
        <taxon>Bacteria</taxon>
        <taxon>Pseudomonadati</taxon>
        <taxon>Bacteroidota</taxon>
        <taxon>Flavobacteriia</taxon>
        <taxon>Flavobacteriales</taxon>
        <taxon>Weeksellaceae</taxon>
        <taxon>Chryseobacterium group</taxon>
        <taxon>Epilithonimonas</taxon>
    </lineage>
</organism>
<feature type="domain" description="Type II methyltransferase M.TaqI-like" evidence="3">
    <location>
        <begin position="921"/>
        <end position="1060"/>
    </location>
</feature>
<dbReference type="GO" id="GO:0009007">
    <property type="term" value="F:site-specific DNA-methyltransferase (adenine-specific) activity"/>
    <property type="evidence" value="ECO:0007669"/>
    <property type="project" value="UniProtKB-EC"/>
</dbReference>
<dbReference type="GO" id="GO:0016787">
    <property type="term" value="F:hydrolase activity"/>
    <property type="evidence" value="ECO:0007669"/>
    <property type="project" value="InterPro"/>
</dbReference>
<dbReference type="EMBL" id="CP034161">
    <property type="protein sequence ID" value="AZI39972.1"/>
    <property type="molecule type" value="Genomic_DNA"/>
</dbReference>
<dbReference type="InterPro" id="IPR006935">
    <property type="entry name" value="Helicase/UvrB_N"/>
</dbReference>
<accession>A0A3G8Y3I1</accession>
<dbReference type="InterPro" id="IPR002052">
    <property type="entry name" value="DNA_methylase_N6_adenine_CS"/>
</dbReference>
<dbReference type="Pfam" id="PF04851">
    <property type="entry name" value="ResIII"/>
    <property type="match status" value="1"/>
</dbReference>
<proteinExistence type="predicted"/>
<dbReference type="RefSeq" id="WP_124802157.1">
    <property type="nucleotide sequence ID" value="NZ_CP034161.1"/>
</dbReference>
<dbReference type="Pfam" id="PF07669">
    <property type="entry name" value="Eco57I"/>
    <property type="match status" value="1"/>
</dbReference>
<dbReference type="InterPro" id="IPR027417">
    <property type="entry name" value="P-loop_NTPase"/>
</dbReference>
<keyword evidence="4" id="KW-0255">Endonuclease</keyword>
<dbReference type="GO" id="GO:0005524">
    <property type="term" value="F:ATP binding"/>
    <property type="evidence" value="ECO:0007669"/>
    <property type="project" value="InterPro"/>
</dbReference>
<dbReference type="SUPFAM" id="SSF52540">
    <property type="entry name" value="P-loop containing nucleoside triphosphate hydrolases"/>
    <property type="match status" value="1"/>
</dbReference>
<evidence type="ECO:0000313" key="4">
    <source>
        <dbReference type="EMBL" id="AZI39972.1"/>
    </source>
</evidence>
<keyword evidence="4" id="KW-0378">Hydrolase</keyword>
<evidence type="ECO:0000313" key="5">
    <source>
        <dbReference type="Proteomes" id="UP000281810"/>
    </source>
</evidence>
<dbReference type="InterPro" id="IPR011639">
    <property type="entry name" value="MethylTrfase_TaqI-like_dom"/>
</dbReference>